<accession>A0ACC1HE01</accession>
<sequence>MNILPSIPRSLGEPFRLKHSRSAPATPLGHSRVASIDSQLQVYRPASFHHASATNLTIASYPSAALRRCRRRDDDEVCFTCLRNYVLAISRLRLVHSQITSLSFFRERTTPCPHMSSSFSTTTSTTSTLYKGKVPLTVPATPALGSLPSLSAYALQMFPLRMCFLPQSLVDTIPSALREGTPLLKTTRHKAHYRSFRLDASLQRIIWDSRKKGRIAYIDLESIIDIYSGPNAESVALNTKHVPDTLYPYIFVISYYDCGDILSLNLVADNQLILDEWLATLQKFLATRRPVYSPGEIDEWRHLCARRMWWHHQDMILKLTPSVSESEAPGYFQQPIEDAAIAVASGSNTPTIGVYSSSYGLPVAPHSYVTNQRRQLGLPRKLERILGNSVATASGPEDFSLFSSYIRAQMVAHPPLDPFHRHCANPATGMTLCEFDAFIRDCQRERVDSQVIKQWFRQFSSPNSNILSLQGFSAFLQSPLNMLSGVSPSDSSPLHDMTFPLNDYYIASSHNTYIMSDQLLGTSSTQGYIRALLRGCRCVELDCWDGSYGEPVICHGVTFTTRVLFRDVVAIIQHYAFVTSPYPVILSLENHCSLSQQRRIAAILIEVLGEHLVTSPLESSDSDKLPSPKDLMYRFIIKNKVRSKDIDHPDVLGGIGDLFSGEGGNAQDNSNSVGGAG</sequence>
<reference evidence="1" key="1">
    <citation type="submission" date="2022-06" db="EMBL/GenBank/DDBJ databases">
        <title>Phylogenomic reconstructions and comparative analyses of Kickxellomycotina fungi.</title>
        <authorList>
            <person name="Reynolds N.K."/>
            <person name="Stajich J.E."/>
            <person name="Barry K."/>
            <person name="Grigoriev I.V."/>
            <person name="Crous P."/>
            <person name="Smith M.E."/>
        </authorList>
    </citation>
    <scope>NUCLEOTIDE SEQUENCE</scope>
    <source>
        <strain evidence="1">RSA 2271</strain>
    </source>
</reference>
<keyword evidence="2" id="KW-1185">Reference proteome</keyword>
<evidence type="ECO:0000313" key="1">
    <source>
        <dbReference type="EMBL" id="KAJ1674220.1"/>
    </source>
</evidence>
<proteinExistence type="predicted"/>
<dbReference type="EMBL" id="JAMZIH010006155">
    <property type="protein sequence ID" value="KAJ1674220.1"/>
    <property type="molecule type" value="Genomic_DNA"/>
</dbReference>
<comment type="caution">
    <text evidence="1">The sequence shown here is derived from an EMBL/GenBank/DDBJ whole genome shotgun (WGS) entry which is preliminary data.</text>
</comment>
<organism evidence="1 2">
    <name type="scientific">Spiromyces aspiralis</name>
    <dbReference type="NCBI Taxonomy" id="68401"/>
    <lineage>
        <taxon>Eukaryota</taxon>
        <taxon>Fungi</taxon>
        <taxon>Fungi incertae sedis</taxon>
        <taxon>Zoopagomycota</taxon>
        <taxon>Kickxellomycotina</taxon>
        <taxon>Kickxellomycetes</taxon>
        <taxon>Kickxellales</taxon>
        <taxon>Kickxellaceae</taxon>
        <taxon>Spiromyces</taxon>
    </lineage>
</organism>
<name>A0ACC1HE01_9FUNG</name>
<evidence type="ECO:0000313" key="2">
    <source>
        <dbReference type="Proteomes" id="UP001145114"/>
    </source>
</evidence>
<feature type="non-terminal residue" evidence="1">
    <location>
        <position position="677"/>
    </location>
</feature>
<gene>
    <name evidence="1" type="ORF">EV182_003721</name>
</gene>
<dbReference type="Proteomes" id="UP001145114">
    <property type="component" value="Unassembled WGS sequence"/>
</dbReference>
<protein>
    <submittedName>
        <fullName evidence="1">Uncharacterized protein</fullName>
    </submittedName>
</protein>